<dbReference type="Proteomes" id="UP000318710">
    <property type="component" value="Unassembled WGS sequence"/>
</dbReference>
<reference evidence="1 2" key="1">
    <citation type="submission" date="2019-02" db="EMBL/GenBank/DDBJ databases">
        <title>Prokaryotic population dynamics and viral predation in marine succession experiment using metagenomics: the confinement effect.</title>
        <authorList>
            <person name="Haro-Moreno J.M."/>
            <person name="Rodriguez-Valera F."/>
            <person name="Lopez-Perez M."/>
        </authorList>
    </citation>
    <scope>NUCLEOTIDE SEQUENCE [LARGE SCALE GENOMIC DNA]</scope>
    <source>
        <strain evidence="1">MED-G160</strain>
    </source>
</reference>
<evidence type="ECO:0000313" key="2">
    <source>
        <dbReference type="Proteomes" id="UP000318710"/>
    </source>
</evidence>
<dbReference type="AlphaFoldDB" id="A0A520N3V2"/>
<gene>
    <name evidence="1" type="ORF">EVA93_01840</name>
</gene>
<evidence type="ECO:0000313" key="1">
    <source>
        <dbReference type="EMBL" id="RZO28059.1"/>
    </source>
</evidence>
<name>A0A520N3V2_9GAMM</name>
<sequence length="149" mass="17433">MLFMLTPEIKTNLILKEIGIKRYSLRSSNDQSQKKSLHFYKKGHILALLDKPYENFVREQQDLLIAIFSSTKIDNGEEVFKTIRYSSNKDLSSEFEEMSDLKMIIIFGNISCDFDFKDEHIIAPKLSLLLANKDSKKELWLQIKQKLNI</sequence>
<comment type="caution">
    <text evidence="1">The sequence shown here is derived from an EMBL/GenBank/DDBJ whole genome shotgun (WGS) entry which is preliminary data.</text>
</comment>
<proteinExistence type="predicted"/>
<accession>A0A520N3V2</accession>
<dbReference type="EMBL" id="SHBF01000006">
    <property type="protein sequence ID" value="RZO28059.1"/>
    <property type="molecule type" value="Genomic_DNA"/>
</dbReference>
<organism evidence="1 2">
    <name type="scientific">SAR86 cluster bacterium</name>
    <dbReference type="NCBI Taxonomy" id="2030880"/>
    <lineage>
        <taxon>Bacteria</taxon>
        <taxon>Pseudomonadati</taxon>
        <taxon>Pseudomonadota</taxon>
        <taxon>Gammaproteobacteria</taxon>
        <taxon>SAR86 cluster</taxon>
    </lineage>
</organism>
<protein>
    <submittedName>
        <fullName evidence="1">Uncharacterized protein</fullName>
    </submittedName>
</protein>